<evidence type="ECO:0000313" key="1">
    <source>
        <dbReference type="EMBL" id="CAB3255254.1"/>
    </source>
</evidence>
<dbReference type="Proteomes" id="UP000494106">
    <property type="component" value="Unassembled WGS sequence"/>
</dbReference>
<sequence length="143" mass="15252">MPSYEGTKRVVKVLGNDRLLGSAKHSNVNVREWSVSKCYGAVELRGAVCAFHLQAELDESSSDASSATTPVVCSTHGAGNIAYPAVECGAETQLRTQCDSERTPAPHVRRVLYRWGQSGITAKWVEMFGVGAPAAMPRAASAD</sequence>
<organism evidence="1 2">
    <name type="scientific">Arctia plantaginis</name>
    <name type="common">Wood tiger moth</name>
    <name type="synonym">Phalaena plantaginis</name>
    <dbReference type="NCBI Taxonomy" id="874455"/>
    <lineage>
        <taxon>Eukaryota</taxon>
        <taxon>Metazoa</taxon>
        <taxon>Ecdysozoa</taxon>
        <taxon>Arthropoda</taxon>
        <taxon>Hexapoda</taxon>
        <taxon>Insecta</taxon>
        <taxon>Pterygota</taxon>
        <taxon>Neoptera</taxon>
        <taxon>Endopterygota</taxon>
        <taxon>Lepidoptera</taxon>
        <taxon>Glossata</taxon>
        <taxon>Ditrysia</taxon>
        <taxon>Noctuoidea</taxon>
        <taxon>Erebidae</taxon>
        <taxon>Arctiinae</taxon>
        <taxon>Arctia</taxon>
    </lineage>
</organism>
<accession>A0A8S1AZD4</accession>
<keyword evidence="2" id="KW-1185">Reference proteome</keyword>
<proteinExistence type="predicted"/>
<evidence type="ECO:0000313" key="2">
    <source>
        <dbReference type="Proteomes" id="UP000494106"/>
    </source>
</evidence>
<protein>
    <submittedName>
        <fullName evidence="1">Uncharacterized protein</fullName>
    </submittedName>
</protein>
<dbReference type="AlphaFoldDB" id="A0A8S1AZD4"/>
<gene>
    <name evidence="1" type="ORF">APLA_LOCUS14811</name>
</gene>
<name>A0A8S1AZD4_ARCPL</name>
<comment type="caution">
    <text evidence="1">The sequence shown here is derived from an EMBL/GenBank/DDBJ whole genome shotgun (WGS) entry which is preliminary data.</text>
</comment>
<reference evidence="1 2" key="1">
    <citation type="submission" date="2020-04" db="EMBL/GenBank/DDBJ databases">
        <authorList>
            <person name="Wallbank WR R."/>
            <person name="Pardo Diaz C."/>
            <person name="Kozak K."/>
            <person name="Martin S."/>
            <person name="Jiggins C."/>
            <person name="Moest M."/>
            <person name="Warren A I."/>
            <person name="Byers J.R.P. K."/>
            <person name="Montejo-Kovacevich G."/>
            <person name="Yen C E."/>
        </authorList>
    </citation>
    <scope>NUCLEOTIDE SEQUENCE [LARGE SCALE GENOMIC DNA]</scope>
</reference>
<dbReference type="EMBL" id="CADEBC010000573">
    <property type="protein sequence ID" value="CAB3255254.1"/>
    <property type="molecule type" value="Genomic_DNA"/>
</dbReference>